<evidence type="ECO:0008006" key="4">
    <source>
        <dbReference type="Google" id="ProtNLM"/>
    </source>
</evidence>
<organism evidence="2 3">
    <name type="scientific">Oceanospirillum linum</name>
    <dbReference type="NCBI Taxonomy" id="966"/>
    <lineage>
        <taxon>Bacteria</taxon>
        <taxon>Pseudomonadati</taxon>
        <taxon>Pseudomonadota</taxon>
        <taxon>Gammaproteobacteria</taxon>
        <taxon>Oceanospirillales</taxon>
        <taxon>Oceanospirillaceae</taxon>
        <taxon>Oceanospirillum</taxon>
    </lineage>
</organism>
<gene>
    <name evidence="2" type="ORF">BTA35_0205515</name>
</gene>
<dbReference type="RefSeq" id="WP_078318831.1">
    <property type="nucleotide sequence ID" value="NZ_FXTS01000002.1"/>
</dbReference>
<protein>
    <recommendedName>
        <fullName evidence="4">DUF3010 domain-containing protein</fullName>
    </recommendedName>
</protein>
<name>A0A1T1HCP3_OCELI</name>
<evidence type="ECO:0000256" key="1">
    <source>
        <dbReference type="SAM" id="MobiDB-lite"/>
    </source>
</evidence>
<dbReference type="EMBL" id="MTSD02000002">
    <property type="protein sequence ID" value="OOV87500.1"/>
    <property type="molecule type" value="Genomic_DNA"/>
</dbReference>
<accession>A0A1T1HCP3</accession>
<sequence>MKVCGVELKGSEALICLLSKSGDLFDIPDCRQIRFTLKDSDDQQQIRYFQQSFAKLLEDYKIERVVIRQRPHKGKFAGGAVGFKIEGALQALTQVDVEIMTPSQIKEQLKKTPMPVDFRETGLKQFQEPAFTTAFAYLSNPLVHKSAAVSDVKHDVAEESESAAPDMEEKPVAPNPWNR</sequence>
<evidence type="ECO:0000313" key="2">
    <source>
        <dbReference type="EMBL" id="OOV87500.1"/>
    </source>
</evidence>
<dbReference type="AlphaFoldDB" id="A0A1T1HCP3"/>
<feature type="region of interest" description="Disordered" evidence="1">
    <location>
        <begin position="154"/>
        <end position="179"/>
    </location>
</feature>
<evidence type="ECO:0000313" key="3">
    <source>
        <dbReference type="Proteomes" id="UP000190064"/>
    </source>
</evidence>
<proteinExistence type="predicted"/>
<keyword evidence="3" id="KW-1185">Reference proteome</keyword>
<dbReference type="InterPro" id="IPR021378">
    <property type="entry name" value="DUF3010"/>
</dbReference>
<dbReference type="Proteomes" id="UP000190064">
    <property type="component" value="Unassembled WGS sequence"/>
</dbReference>
<reference evidence="2" key="1">
    <citation type="submission" date="2017-02" db="EMBL/GenBank/DDBJ databases">
        <title>Draft Genome Sequence of the Salt Water Bacterium Oceanospirillum linum ATCC 11336.</title>
        <authorList>
            <person name="Trachtenberg A.M."/>
            <person name="Carney J.G."/>
            <person name="Linnane J.D."/>
            <person name="Rheaume B.A."/>
            <person name="Pitts N.L."/>
            <person name="Mykles D.L."/>
            <person name="Maclea K.S."/>
        </authorList>
    </citation>
    <scope>NUCLEOTIDE SEQUENCE [LARGE SCALE GENOMIC DNA]</scope>
    <source>
        <strain evidence="2">ATCC 11336</strain>
    </source>
</reference>
<dbReference type="STRING" id="966.BTA35_0205515"/>
<comment type="caution">
    <text evidence="2">The sequence shown here is derived from an EMBL/GenBank/DDBJ whole genome shotgun (WGS) entry which is preliminary data.</text>
</comment>
<dbReference type="Pfam" id="PF11215">
    <property type="entry name" value="DUF3010"/>
    <property type="match status" value="1"/>
</dbReference>